<feature type="domain" description="RanBP2-type" evidence="6">
    <location>
        <begin position="525"/>
        <end position="557"/>
    </location>
</feature>
<evidence type="ECO:0000259" key="6">
    <source>
        <dbReference type="PROSITE" id="PS50199"/>
    </source>
</evidence>
<dbReference type="AlphaFoldDB" id="A0ABD3PN85"/>
<feature type="compositionally biased region" description="Low complexity" evidence="5">
    <location>
        <begin position="181"/>
        <end position="195"/>
    </location>
</feature>
<keyword evidence="3" id="KW-0862">Zinc</keyword>
<evidence type="ECO:0000256" key="3">
    <source>
        <dbReference type="ARBA" id="ARBA00022833"/>
    </source>
</evidence>
<evidence type="ECO:0000256" key="2">
    <source>
        <dbReference type="ARBA" id="ARBA00022771"/>
    </source>
</evidence>
<name>A0ABD3PN85_9STRA</name>
<keyword evidence="1" id="KW-0479">Metal-binding</keyword>
<feature type="non-terminal residue" evidence="7">
    <location>
        <position position="1"/>
    </location>
</feature>
<feature type="compositionally biased region" description="Polar residues" evidence="5">
    <location>
        <begin position="476"/>
        <end position="487"/>
    </location>
</feature>
<organism evidence="7 8">
    <name type="scientific">Cyclotella cryptica</name>
    <dbReference type="NCBI Taxonomy" id="29204"/>
    <lineage>
        <taxon>Eukaryota</taxon>
        <taxon>Sar</taxon>
        <taxon>Stramenopiles</taxon>
        <taxon>Ochrophyta</taxon>
        <taxon>Bacillariophyta</taxon>
        <taxon>Coscinodiscophyceae</taxon>
        <taxon>Thalassiosirophycidae</taxon>
        <taxon>Stephanodiscales</taxon>
        <taxon>Stephanodiscaceae</taxon>
        <taxon>Cyclotella</taxon>
    </lineage>
</organism>
<keyword evidence="2 4" id="KW-0863">Zinc-finger</keyword>
<dbReference type="InterPro" id="IPR001876">
    <property type="entry name" value="Znf_RanBP2"/>
</dbReference>
<feature type="region of interest" description="Disordered" evidence="5">
    <location>
        <begin position="1"/>
        <end position="28"/>
    </location>
</feature>
<feature type="compositionally biased region" description="Basic and acidic residues" evidence="5">
    <location>
        <begin position="569"/>
        <end position="580"/>
    </location>
</feature>
<dbReference type="PROSITE" id="PS01358">
    <property type="entry name" value="ZF_RANBP2_1"/>
    <property type="match status" value="1"/>
</dbReference>
<feature type="region of interest" description="Disordered" evidence="5">
    <location>
        <begin position="173"/>
        <end position="199"/>
    </location>
</feature>
<reference evidence="7 8" key="1">
    <citation type="journal article" date="2020" name="G3 (Bethesda)">
        <title>Improved Reference Genome for Cyclotella cryptica CCMP332, a Model for Cell Wall Morphogenesis, Salinity Adaptation, and Lipid Production in Diatoms (Bacillariophyta).</title>
        <authorList>
            <person name="Roberts W.R."/>
            <person name="Downey K.M."/>
            <person name="Ruck E.C."/>
            <person name="Traller J.C."/>
            <person name="Alverson A.J."/>
        </authorList>
    </citation>
    <scope>NUCLEOTIDE SEQUENCE [LARGE SCALE GENOMIC DNA]</scope>
    <source>
        <strain evidence="7 8">CCMP332</strain>
    </source>
</reference>
<feature type="compositionally biased region" description="Polar residues" evidence="5">
    <location>
        <begin position="1"/>
        <end position="10"/>
    </location>
</feature>
<evidence type="ECO:0000313" key="7">
    <source>
        <dbReference type="EMBL" id="KAL3789623.1"/>
    </source>
</evidence>
<sequence length="686" mass="75022">REQSKTTMNRTKAPDGVTTSSSPLQESALQRQVDASARTAEAEAFMPAQYRASLSGVHPLNPYAVTVNPFLLQQEMLRRQEIEWKLAAASGLTFPGPDAELEILSQRENELIRLRNAHNQMMEAELMARSARDPMAAAGSIGGFPIAATADVRRSFGLGLGLGSITQETEIASRQRYTQPASAAQASASSESARLSADERDRLSEVADQAYRTVLAAKGLQAKSDDCRKMGDKDLAQEVELHENVQRRLMEEEALAEQQKKQAAAALRSDASIALERAELYRRQQQEEFFRLMQMQQFQLPGDDLLTLQSRIRGGIPMTVSNPYALGALPHLHSYHSAIPMIDPHAAAANIEKAYSAEGTPENDIIAKFLNVVTSRVPEIMDMLAYYFPVGIVDNAEKFHQEFPRVVDATLVELKMIQDRASKENGYKSRGLYDRVTNCIAVTKYQPNPGAIRLDLAAIGPYKTSMADLTNVASQATKQDCQSSSPLDSKKVASGKPRRSDSCKQTSPKMTASHVTSGKEGESSAQGIPDTWACHKCGNHNMASKARCSTCQGWKGGVRENKPKKRKEPTKESPESDQNKNKKTKKNKKKKSDLNPKNGSKINNADLPSKPVHVLLKKPDRKSKKAEQLHTKNRKKSDAGTQDDCSGKSTQKSKVDGVDHMDAANGLLLMVGASTTSGASSPSAES</sequence>
<feature type="region of interest" description="Disordered" evidence="5">
    <location>
        <begin position="548"/>
        <end position="659"/>
    </location>
</feature>
<evidence type="ECO:0000313" key="8">
    <source>
        <dbReference type="Proteomes" id="UP001516023"/>
    </source>
</evidence>
<comment type="caution">
    <text evidence="7">The sequence shown here is derived from an EMBL/GenBank/DDBJ whole genome shotgun (WGS) entry which is preliminary data.</text>
</comment>
<dbReference type="GO" id="GO:0008270">
    <property type="term" value="F:zinc ion binding"/>
    <property type="evidence" value="ECO:0007669"/>
    <property type="project" value="UniProtKB-KW"/>
</dbReference>
<evidence type="ECO:0000256" key="1">
    <source>
        <dbReference type="ARBA" id="ARBA00022723"/>
    </source>
</evidence>
<gene>
    <name evidence="7" type="ORF">HJC23_003172</name>
</gene>
<evidence type="ECO:0000256" key="4">
    <source>
        <dbReference type="PROSITE-ProRule" id="PRU00322"/>
    </source>
</evidence>
<dbReference type="SUPFAM" id="SSF90209">
    <property type="entry name" value="Ran binding protein zinc finger-like"/>
    <property type="match status" value="1"/>
</dbReference>
<feature type="compositionally biased region" description="Basic residues" evidence="5">
    <location>
        <begin position="581"/>
        <end position="591"/>
    </location>
</feature>
<accession>A0ABD3PN85</accession>
<evidence type="ECO:0000256" key="5">
    <source>
        <dbReference type="SAM" id="MobiDB-lite"/>
    </source>
</evidence>
<proteinExistence type="predicted"/>
<feature type="compositionally biased region" description="Polar residues" evidence="5">
    <location>
        <begin position="17"/>
        <end position="28"/>
    </location>
</feature>
<dbReference type="PROSITE" id="PS50199">
    <property type="entry name" value="ZF_RANBP2_2"/>
    <property type="match status" value="1"/>
</dbReference>
<keyword evidence="8" id="KW-1185">Reference proteome</keyword>
<feature type="region of interest" description="Disordered" evidence="5">
    <location>
        <begin position="476"/>
        <end position="528"/>
    </location>
</feature>
<dbReference type="EMBL" id="JABMIG020000138">
    <property type="protein sequence ID" value="KAL3789623.1"/>
    <property type="molecule type" value="Genomic_DNA"/>
</dbReference>
<feature type="compositionally biased region" description="Polar residues" evidence="5">
    <location>
        <begin position="639"/>
        <end position="652"/>
    </location>
</feature>
<dbReference type="Proteomes" id="UP001516023">
    <property type="component" value="Unassembled WGS sequence"/>
</dbReference>
<feature type="compositionally biased region" description="Basic residues" evidence="5">
    <location>
        <begin position="615"/>
        <end position="624"/>
    </location>
</feature>
<protein>
    <recommendedName>
        <fullName evidence="6">RanBP2-type domain-containing protein</fullName>
    </recommendedName>
</protein>
<dbReference type="InterPro" id="IPR036443">
    <property type="entry name" value="Znf_RanBP2_sf"/>
</dbReference>
<feature type="compositionally biased region" description="Polar residues" evidence="5">
    <location>
        <begin position="503"/>
        <end position="516"/>
    </location>
</feature>